<dbReference type="OrthoDB" id="9804765at2"/>
<gene>
    <name evidence="1" type="ORF">B1R32_103235</name>
</gene>
<name>A0A2S8SVZ6_9BACT</name>
<dbReference type="InterPro" id="IPR037479">
    <property type="entry name" value="Tauto_MSAD"/>
</dbReference>
<sequence>MSQIKIYALKSALENKKPQVSEAIHAAVMQHLALPPEKRFHRFIALEREDFVFPSDRSENYLILEISMFEGRALETKKSLIRALFANLGALGFAAQDVEITIFETPRANWGIRGLCGDELGLSYKVEV</sequence>
<accession>A0A2S8SVZ6</accession>
<comment type="caution">
    <text evidence="1">The sequence shown here is derived from an EMBL/GenBank/DDBJ whole genome shotgun (WGS) entry which is preliminary data.</text>
</comment>
<organism evidence="1 2">
    <name type="scientific">Abditibacterium utsteinense</name>
    <dbReference type="NCBI Taxonomy" id="1960156"/>
    <lineage>
        <taxon>Bacteria</taxon>
        <taxon>Pseudomonadati</taxon>
        <taxon>Abditibacteriota</taxon>
        <taxon>Abditibacteriia</taxon>
        <taxon>Abditibacteriales</taxon>
        <taxon>Abditibacteriaceae</taxon>
        <taxon>Abditibacterium</taxon>
    </lineage>
</organism>
<dbReference type="SUPFAM" id="SSF55331">
    <property type="entry name" value="Tautomerase/MIF"/>
    <property type="match status" value="1"/>
</dbReference>
<dbReference type="InParanoid" id="A0A2S8SVZ6"/>
<dbReference type="Proteomes" id="UP000237684">
    <property type="component" value="Unassembled WGS sequence"/>
</dbReference>
<evidence type="ECO:0000313" key="2">
    <source>
        <dbReference type="Proteomes" id="UP000237684"/>
    </source>
</evidence>
<proteinExistence type="predicted"/>
<dbReference type="AlphaFoldDB" id="A0A2S8SVZ6"/>
<evidence type="ECO:0000313" key="1">
    <source>
        <dbReference type="EMBL" id="PQV64965.1"/>
    </source>
</evidence>
<reference evidence="1 2" key="1">
    <citation type="journal article" date="2018" name="Syst. Appl. Microbiol.">
        <title>Abditibacterium utsteinense sp. nov., the first cultivated member of candidate phylum FBP, isolated from ice-free Antarctic soil samples.</title>
        <authorList>
            <person name="Tahon G."/>
            <person name="Tytgat B."/>
            <person name="Lebbe L."/>
            <person name="Carlier A."/>
            <person name="Willems A."/>
        </authorList>
    </citation>
    <scope>NUCLEOTIDE SEQUENCE [LARGE SCALE GENOMIC DNA]</scope>
    <source>
        <strain evidence="1 2">LMG 29911</strain>
    </source>
</reference>
<keyword evidence="2" id="KW-1185">Reference proteome</keyword>
<dbReference type="EMBL" id="NIGF01000003">
    <property type="protein sequence ID" value="PQV64965.1"/>
    <property type="molecule type" value="Genomic_DNA"/>
</dbReference>
<dbReference type="RefSeq" id="WP_105482831.1">
    <property type="nucleotide sequence ID" value="NZ_NIGF01000003.1"/>
</dbReference>
<protein>
    <submittedName>
        <fullName evidence="1">Tautomerase enzyme</fullName>
    </submittedName>
</protein>
<dbReference type="Gene3D" id="3.30.429.10">
    <property type="entry name" value="Macrophage Migration Inhibitory Factor"/>
    <property type="match status" value="1"/>
</dbReference>
<dbReference type="PANTHER" id="PTHR38460">
    <property type="entry name" value="TAUTOMERASE YOLI-RELATED"/>
    <property type="match status" value="1"/>
</dbReference>
<dbReference type="InterPro" id="IPR014347">
    <property type="entry name" value="Tautomerase/MIF_sf"/>
</dbReference>
<dbReference type="Pfam" id="PF14552">
    <property type="entry name" value="Tautomerase_2"/>
    <property type="match status" value="1"/>
</dbReference>
<dbReference type="PANTHER" id="PTHR38460:SF1">
    <property type="entry name" value="TAUTOMERASE YOLI-RELATED"/>
    <property type="match status" value="1"/>
</dbReference>